<proteinExistence type="predicted"/>
<dbReference type="SUPFAM" id="SSF53335">
    <property type="entry name" value="S-adenosyl-L-methionine-dependent methyltransferases"/>
    <property type="match status" value="1"/>
</dbReference>
<keyword evidence="1" id="KW-0808">Transferase</keyword>
<dbReference type="CDD" id="cd02440">
    <property type="entry name" value="AdoMet_MTases"/>
    <property type="match status" value="1"/>
</dbReference>
<dbReference type="GO" id="GO:0008168">
    <property type="term" value="F:methyltransferase activity"/>
    <property type="evidence" value="ECO:0007669"/>
    <property type="project" value="UniProtKB-KW"/>
</dbReference>
<protein>
    <submittedName>
        <fullName evidence="1">Class I SAM-dependent methyltransferase</fullName>
    </submittedName>
</protein>
<reference evidence="2" key="1">
    <citation type="journal article" date="2019" name="Int. J. Syst. Evol. Microbiol.">
        <title>The Global Catalogue of Microorganisms (GCM) 10K type strain sequencing project: providing services to taxonomists for standard genome sequencing and annotation.</title>
        <authorList>
            <consortium name="The Broad Institute Genomics Platform"/>
            <consortium name="The Broad Institute Genome Sequencing Center for Infectious Disease"/>
            <person name="Wu L."/>
            <person name="Ma J."/>
        </authorList>
    </citation>
    <scope>NUCLEOTIDE SEQUENCE [LARGE SCALE GENOMIC DNA]</scope>
    <source>
        <strain evidence="2">IBRC-M 10813</strain>
    </source>
</reference>
<dbReference type="Proteomes" id="UP001595843">
    <property type="component" value="Unassembled WGS sequence"/>
</dbReference>
<comment type="caution">
    <text evidence="1">The sequence shown here is derived from an EMBL/GenBank/DDBJ whole genome shotgun (WGS) entry which is preliminary data.</text>
</comment>
<dbReference type="Gene3D" id="3.40.50.150">
    <property type="entry name" value="Vaccinia Virus protein VP39"/>
    <property type="match status" value="1"/>
</dbReference>
<sequence length="187" mass="21654">MKQFLAESRIFFSRFIHSPDRIGSILPSSPFLVHAMLRQVDWSRTRTLVELGAGTGAVTRRLDSYLYPGSQVAVFEQDKILREHLCLAYPHFQHFSQAEDLCSLTRLWGVEHVDCVVSSLPFTVFPEALRNRILQGIQDCLRPGGLFITYQYSLHMKKRFTEQFELLGIRFVPLNIPCAFVYVCRKR</sequence>
<dbReference type="RefSeq" id="WP_380703045.1">
    <property type="nucleotide sequence ID" value="NZ_JBHSAP010000007.1"/>
</dbReference>
<accession>A0ABV8JG78</accession>
<gene>
    <name evidence="1" type="ORF">ACFOUO_05755</name>
</gene>
<name>A0ABV8JG78_9BACL</name>
<dbReference type="InterPro" id="IPR029063">
    <property type="entry name" value="SAM-dependent_MTases_sf"/>
</dbReference>
<dbReference type="EMBL" id="JBHSAP010000007">
    <property type="protein sequence ID" value="MFC4076314.1"/>
    <property type="molecule type" value="Genomic_DNA"/>
</dbReference>
<keyword evidence="1" id="KW-0489">Methyltransferase</keyword>
<dbReference type="GO" id="GO:0032259">
    <property type="term" value="P:methylation"/>
    <property type="evidence" value="ECO:0007669"/>
    <property type="project" value="UniProtKB-KW"/>
</dbReference>
<organism evidence="1 2">
    <name type="scientific">Salinithrix halophila</name>
    <dbReference type="NCBI Taxonomy" id="1485204"/>
    <lineage>
        <taxon>Bacteria</taxon>
        <taxon>Bacillati</taxon>
        <taxon>Bacillota</taxon>
        <taxon>Bacilli</taxon>
        <taxon>Bacillales</taxon>
        <taxon>Thermoactinomycetaceae</taxon>
        <taxon>Salinithrix</taxon>
    </lineage>
</organism>
<keyword evidence="2" id="KW-1185">Reference proteome</keyword>
<evidence type="ECO:0000313" key="1">
    <source>
        <dbReference type="EMBL" id="MFC4076314.1"/>
    </source>
</evidence>
<evidence type="ECO:0000313" key="2">
    <source>
        <dbReference type="Proteomes" id="UP001595843"/>
    </source>
</evidence>